<protein>
    <submittedName>
        <fullName evidence="2">Amidase</fullName>
    </submittedName>
</protein>
<dbReference type="PANTHER" id="PTHR11895">
    <property type="entry name" value="TRANSAMIDASE"/>
    <property type="match status" value="1"/>
</dbReference>
<dbReference type="PROSITE" id="PS00571">
    <property type="entry name" value="AMIDASES"/>
    <property type="match status" value="1"/>
</dbReference>
<reference evidence="2" key="2">
    <citation type="submission" date="2020-09" db="EMBL/GenBank/DDBJ databases">
        <authorList>
            <person name="Sun Q."/>
            <person name="Zhou Y."/>
        </authorList>
    </citation>
    <scope>NUCLEOTIDE SEQUENCE</scope>
    <source>
        <strain evidence="2">CGMCC 1.12777</strain>
    </source>
</reference>
<dbReference type="AlphaFoldDB" id="A0A8J2ZWU7"/>
<dbReference type="EMBL" id="BMFV01000015">
    <property type="protein sequence ID" value="GGH82509.1"/>
    <property type="molecule type" value="Genomic_DNA"/>
</dbReference>
<dbReference type="InterPro" id="IPR020556">
    <property type="entry name" value="Amidase_CS"/>
</dbReference>
<comment type="caution">
    <text evidence="2">The sequence shown here is derived from an EMBL/GenBank/DDBJ whole genome shotgun (WGS) entry which is preliminary data.</text>
</comment>
<dbReference type="InterPro" id="IPR023631">
    <property type="entry name" value="Amidase_dom"/>
</dbReference>
<evidence type="ECO:0000313" key="2">
    <source>
        <dbReference type="EMBL" id="GGH82509.1"/>
    </source>
</evidence>
<feature type="domain" description="Amidase" evidence="1">
    <location>
        <begin position="24"/>
        <end position="452"/>
    </location>
</feature>
<name>A0A8J2ZWU7_9BACL</name>
<gene>
    <name evidence="2" type="ORF">GCM10007096_22000</name>
</gene>
<dbReference type="InterPro" id="IPR000120">
    <property type="entry name" value="Amidase"/>
</dbReference>
<organism evidence="2 3">
    <name type="scientific">Pullulanibacillus pueri</name>
    <dbReference type="NCBI Taxonomy" id="1437324"/>
    <lineage>
        <taxon>Bacteria</taxon>
        <taxon>Bacillati</taxon>
        <taxon>Bacillota</taxon>
        <taxon>Bacilli</taxon>
        <taxon>Bacillales</taxon>
        <taxon>Sporolactobacillaceae</taxon>
        <taxon>Pullulanibacillus</taxon>
    </lineage>
</organism>
<dbReference type="GO" id="GO:0003824">
    <property type="term" value="F:catalytic activity"/>
    <property type="evidence" value="ECO:0007669"/>
    <property type="project" value="InterPro"/>
</dbReference>
<dbReference type="Proteomes" id="UP000656813">
    <property type="component" value="Unassembled WGS sequence"/>
</dbReference>
<keyword evidence="3" id="KW-1185">Reference proteome</keyword>
<reference evidence="2" key="1">
    <citation type="journal article" date="2014" name="Int. J. Syst. Evol. Microbiol.">
        <title>Complete genome sequence of Corynebacterium casei LMG S-19264T (=DSM 44701T), isolated from a smear-ripened cheese.</title>
        <authorList>
            <consortium name="US DOE Joint Genome Institute (JGI-PGF)"/>
            <person name="Walter F."/>
            <person name="Albersmeier A."/>
            <person name="Kalinowski J."/>
            <person name="Ruckert C."/>
        </authorList>
    </citation>
    <scope>NUCLEOTIDE SEQUENCE</scope>
    <source>
        <strain evidence="2">CGMCC 1.12777</strain>
    </source>
</reference>
<dbReference type="InterPro" id="IPR036928">
    <property type="entry name" value="AS_sf"/>
</dbReference>
<evidence type="ECO:0000259" key="1">
    <source>
        <dbReference type="Pfam" id="PF01425"/>
    </source>
</evidence>
<sequence>MRLVENTIETLAPLIKSKELSPVELVKDCLERINETEPALNAYITVLEDQAMLAAYKAEKEIMNGQYRGHLHGIPYSAKDLFTTKGVLTSAGSKVLSDYVPDEDAAVIEKLTEAGAVLVGKTNLHEFAYGGTNENEYYGPARNYWNTEMIPGGSSGGSGTSVAASSSIFSLGTDTGGSIRMPASLCGVVGIKATYGRVSRRGVLPLSSSLDHAGPLAKSTWDVAAVLSVIAGEDKKDLTSSKLDVPDYIETLNQGDEGLKGLTIGICERYYFENIDPEVEQAVRASIPVFEALGAHIIEVDIPSLSEVTQLQGVITSAEAYSYHAKHLAERAEDYGSNIRGRLLMGHFTPAWAYVQAQRLRKEYQKQWSEIYKNMDILLAPTTAITAFPIHAETITLGGKVVNPRDLGVLGRTSPSNFNGFPALSVPCGFNRQGLPIGLQLQGRPFEEAILLKAAYAYEQAQTFVKTTAS</sequence>
<dbReference type="RefSeq" id="WP_188497450.1">
    <property type="nucleotide sequence ID" value="NZ_BMFV01000015.1"/>
</dbReference>
<dbReference type="Gene3D" id="3.90.1300.10">
    <property type="entry name" value="Amidase signature (AS) domain"/>
    <property type="match status" value="1"/>
</dbReference>
<accession>A0A8J2ZWU7</accession>
<evidence type="ECO:0000313" key="3">
    <source>
        <dbReference type="Proteomes" id="UP000656813"/>
    </source>
</evidence>
<dbReference type="PANTHER" id="PTHR11895:SF176">
    <property type="entry name" value="AMIDASE AMID-RELATED"/>
    <property type="match status" value="1"/>
</dbReference>
<dbReference type="SUPFAM" id="SSF75304">
    <property type="entry name" value="Amidase signature (AS) enzymes"/>
    <property type="match status" value="1"/>
</dbReference>
<dbReference type="Pfam" id="PF01425">
    <property type="entry name" value="Amidase"/>
    <property type="match status" value="1"/>
</dbReference>
<proteinExistence type="predicted"/>